<accession>A0A183DLJ3</accession>
<evidence type="ECO:0000313" key="3">
    <source>
        <dbReference type="Proteomes" id="UP000271098"/>
    </source>
</evidence>
<feature type="region of interest" description="Disordered" evidence="1">
    <location>
        <begin position="1"/>
        <end position="52"/>
    </location>
</feature>
<sequence length="107" mass="12044">MQSSDFHKTRFKSGKHTQRACGTDGRLRASTESELEWPDEESDDSDDDEFGDEPDEYFRRFFAFFFTAERFALFPVLTLGAGRTSIGTSISLSLSLPDEALTSCAKK</sequence>
<feature type="compositionally biased region" description="Acidic residues" evidence="1">
    <location>
        <begin position="33"/>
        <end position="52"/>
    </location>
</feature>
<dbReference type="AlphaFoldDB" id="A0A183DLJ3"/>
<name>A0A183DLJ3_9BILA</name>
<evidence type="ECO:0000313" key="2">
    <source>
        <dbReference type="EMBL" id="VDK74196.1"/>
    </source>
</evidence>
<protein>
    <submittedName>
        <fullName evidence="2 4">Uncharacterized protein</fullName>
    </submittedName>
</protein>
<reference evidence="2 3" key="2">
    <citation type="submission" date="2018-11" db="EMBL/GenBank/DDBJ databases">
        <authorList>
            <consortium name="Pathogen Informatics"/>
        </authorList>
    </citation>
    <scope>NUCLEOTIDE SEQUENCE [LARGE SCALE GENOMIC DNA]</scope>
</reference>
<dbReference type="WBParaSite" id="GPUH_0000959501-mRNA-1">
    <property type="protein sequence ID" value="GPUH_0000959501-mRNA-1"/>
    <property type="gene ID" value="GPUH_0000959501"/>
</dbReference>
<proteinExistence type="predicted"/>
<evidence type="ECO:0000313" key="4">
    <source>
        <dbReference type="WBParaSite" id="GPUH_0000959501-mRNA-1"/>
    </source>
</evidence>
<gene>
    <name evidence="2" type="ORF">GPUH_LOCUS9586</name>
</gene>
<dbReference type="EMBL" id="UYRT01031961">
    <property type="protein sequence ID" value="VDK74196.1"/>
    <property type="molecule type" value="Genomic_DNA"/>
</dbReference>
<keyword evidence="3" id="KW-1185">Reference proteome</keyword>
<feature type="compositionally biased region" description="Basic residues" evidence="1">
    <location>
        <begin position="9"/>
        <end position="18"/>
    </location>
</feature>
<organism evidence="4">
    <name type="scientific">Gongylonema pulchrum</name>
    <dbReference type="NCBI Taxonomy" id="637853"/>
    <lineage>
        <taxon>Eukaryota</taxon>
        <taxon>Metazoa</taxon>
        <taxon>Ecdysozoa</taxon>
        <taxon>Nematoda</taxon>
        <taxon>Chromadorea</taxon>
        <taxon>Rhabditida</taxon>
        <taxon>Spirurina</taxon>
        <taxon>Spiruromorpha</taxon>
        <taxon>Spiruroidea</taxon>
        <taxon>Gongylonematidae</taxon>
        <taxon>Gongylonema</taxon>
    </lineage>
</organism>
<reference evidence="4" key="1">
    <citation type="submission" date="2016-06" db="UniProtKB">
        <authorList>
            <consortium name="WormBaseParasite"/>
        </authorList>
    </citation>
    <scope>IDENTIFICATION</scope>
</reference>
<dbReference type="Proteomes" id="UP000271098">
    <property type="component" value="Unassembled WGS sequence"/>
</dbReference>
<evidence type="ECO:0000256" key="1">
    <source>
        <dbReference type="SAM" id="MobiDB-lite"/>
    </source>
</evidence>